<organism evidence="2 3">
    <name type="scientific">Micrococcus luteus</name>
    <name type="common">Micrococcus lysodeikticus</name>
    <dbReference type="NCBI Taxonomy" id="1270"/>
    <lineage>
        <taxon>Bacteria</taxon>
        <taxon>Bacillati</taxon>
        <taxon>Actinomycetota</taxon>
        <taxon>Actinomycetes</taxon>
        <taxon>Micrococcales</taxon>
        <taxon>Micrococcaceae</taxon>
        <taxon>Micrococcus</taxon>
    </lineage>
</organism>
<keyword evidence="1" id="KW-0472">Membrane</keyword>
<feature type="transmembrane region" description="Helical" evidence="1">
    <location>
        <begin position="21"/>
        <end position="40"/>
    </location>
</feature>
<protein>
    <submittedName>
        <fullName evidence="2">Uncharacterized protein</fullName>
    </submittedName>
</protein>
<keyword evidence="1" id="KW-0812">Transmembrane</keyword>
<feature type="transmembrane region" description="Helical" evidence="1">
    <location>
        <begin position="114"/>
        <end position="132"/>
    </location>
</feature>
<evidence type="ECO:0000256" key="1">
    <source>
        <dbReference type="SAM" id="Phobius"/>
    </source>
</evidence>
<evidence type="ECO:0000313" key="2">
    <source>
        <dbReference type="EMBL" id="MCV7629080.1"/>
    </source>
</evidence>
<dbReference type="Proteomes" id="UP001205867">
    <property type="component" value="Unassembled WGS sequence"/>
</dbReference>
<sequence length="273" mass="29652">MTIRPHPDPATPDATWRDVPVVGFTVAAGIAVLFCLVWLLRDGLTTDYTWGLLLAPVLMGVAGVAVMVLWERLLARVPRLVATLVAAVALLAFVLVLAWWLVEVNAQTHLFTGSTFWLLAVAPVCAGLAWLAHRLLPAARRPVGEPPAALDDDAWARRLAGVLRLRKDLPDARVAEIVRDARARGAAAGRPLAQELGSPEAYAAGFQKDRVVAPRRQAWAVTALVVLILATRLPGVVAGERLSGWDVAYLLVAVVVLVWEWRDYRAAVRRARG</sequence>
<name>A0AAP3EUG9_MICLU</name>
<dbReference type="EMBL" id="JALXKZ020000013">
    <property type="protein sequence ID" value="MCV7629080.1"/>
    <property type="molecule type" value="Genomic_DNA"/>
</dbReference>
<feature type="transmembrane region" description="Helical" evidence="1">
    <location>
        <begin position="52"/>
        <end position="70"/>
    </location>
</feature>
<gene>
    <name evidence="2" type="ORF">M3A82_006975</name>
</gene>
<keyword evidence="1" id="KW-1133">Transmembrane helix</keyword>
<evidence type="ECO:0000313" key="3">
    <source>
        <dbReference type="Proteomes" id="UP001205867"/>
    </source>
</evidence>
<proteinExistence type="predicted"/>
<accession>A0AAP3EUG9</accession>
<dbReference type="AlphaFoldDB" id="A0AAP3EUG9"/>
<comment type="caution">
    <text evidence="2">The sequence shown here is derived from an EMBL/GenBank/DDBJ whole genome shotgun (WGS) entry which is preliminary data.</text>
</comment>
<reference evidence="2" key="1">
    <citation type="submission" date="2023-06" db="EMBL/GenBank/DDBJ databases">
        <title>lsaBGC provides a comprehensive framework for evolutionary analysis of biosynthetic gene clusters within focal taxa.</title>
        <authorList>
            <person name="Salamzade R."/>
            <person name="Sandstrom S."/>
            <person name="Kalan L.R."/>
        </authorList>
    </citation>
    <scope>NUCLEOTIDE SEQUENCE</scope>
    <source>
        <strain evidence="2">P3-SID899</strain>
    </source>
</reference>
<feature type="transmembrane region" description="Helical" evidence="1">
    <location>
        <begin position="82"/>
        <end position="102"/>
    </location>
</feature>
<feature type="transmembrane region" description="Helical" evidence="1">
    <location>
        <begin position="218"/>
        <end position="237"/>
    </location>
</feature>
<feature type="transmembrane region" description="Helical" evidence="1">
    <location>
        <begin position="243"/>
        <end position="261"/>
    </location>
</feature>